<dbReference type="EnsemblMetazoa" id="XM_017114659.1">
    <property type="protein sequence ID" value="XP_016970148.1"/>
    <property type="gene ID" value="LOC108037978"/>
</dbReference>
<accession>A0A6P4E4I1</accession>
<feature type="region of interest" description="Disordered" evidence="1">
    <location>
        <begin position="1"/>
        <end position="26"/>
    </location>
</feature>
<feature type="compositionally biased region" description="Polar residues" evidence="1">
    <location>
        <begin position="1"/>
        <end position="24"/>
    </location>
</feature>
<evidence type="ECO:0000313" key="4">
    <source>
        <dbReference type="RefSeq" id="XP_016970148.1"/>
    </source>
</evidence>
<reference evidence="2" key="3">
    <citation type="submission" date="2025-05" db="UniProtKB">
        <authorList>
            <consortium name="EnsemblMetazoa"/>
        </authorList>
    </citation>
    <scope>IDENTIFICATION</scope>
</reference>
<dbReference type="AlphaFoldDB" id="A0A6P4E4I1"/>
<reference evidence="3" key="1">
    <citation type="journal article" date="2021" name="Elife">
        <title>Highly contiguous assemblies of 101 drosophilid genomes.</title>
        <authorList>
            <person name="Kim B.Y."/>
            <person name="Wang J.R."/>
            <person name="Miller D.E."/>
            <person name="Barmina O."/>
            <person name="Delaney E."/>
            <person name="Thompson A."/>
            <person name="Comeault A.A."/>
            <person name="Peede D."/>
            <person name="D'Agostino E.R."/>
            <person name="Pelaez J."/>
            <person name="Aguilar J.M."/>
            <person name="Haji D."/>
            <person name="Matsunaga T."/>
            <person name="Armstrong E.E."/>
            <person name="Zych M."/>
            <person name="Ogawa Y."/>
            <person name="Stamenkovic-Radak M."/>
            <person name="Jelic M."/>
            <person name="Veselinovic M.S."/>
            <person name="Tanaskovic M."/>
            <person name="Eric P."/>
            <person name="Gao J.J."/>
            <person name="Katoh T.K."/>
            <person name="Toda M.J."/>
            <person name="Watabe H."/>
            <person name="Watada M."/>
            <person name="Davis J.S."/>
            <person name="Moyle L.C."/>
            <person name="Manoli G."/>
            <person name="Bertolini E."/>
            <person name="Kostal V."/>
            <person name="Hawley R.S."/>
            <person name="Takahashi A."/>
            <person name="Jones C.D."/>
            <person name="Price D.K."/>
            <person name="Whiteman N."/>
            <person name="Kopp A."/>
            <person name="Matute D.R."/>
            <person name="Petrov D.A."/>
        </authorList>
    </citation>
    <scope>NUCLEOTIDE SEQUENCE [LARGE SCALE GENOMIC DNA]</scope>
</reference>
<evidence type="ECO:0000313" key="3">
    <source>
        <dbReference type="Proteomes" id="UP001652680"/>
    </source>
</evidence>
<organism evidence="4">
    <name type="scientific">Drosophila rhopaloa</name>
    <name type="common">Fruit fly</name>
    <dbReference type="NCBI Taxonomy" id="1041015"/>
    <lineage>
        <taxon>Eukaryota</taxon>
        <taxon>Metazoa</taxon>
        <taxon>Ecdysozoa</taxon>
        <taxon>Arthropoda</taxon>
        <taxon>Hexapoda</taxon>
        <taxon>Insecta</taxon>
        <taxon>Pterygota</taxon>
        <taxon>Neoptera</taxon>
        <taxon>Endopterygota</taxon>
        <taxon>Diptera</taxon>
        <taxon>Brachycera</taxon>
        <taxon>Muscomorpha</taxon>
        <taxon>Ephydroidea</taxon>
        <taxon>Drosophilidae</taxon>
        <taxon>Drosophila</taxon>
        <taxon>Sophophora</taxon>
    </lineage>
</organism>
<proteinExistence type="predicted"/>
<dbReference type="GeneID" id="108037978"/>
<protein>
    <submittedName>
        <fullName evidence="4">LOW QUALITY PROTEIN: uncharacterized protein LOC108037978</fullName>
    </submittedName>
</protein>
<sequence>MITIATTSNAHSILTAGNGNTPTHTQKDIQPCETGCHGYGNGSGLGTRMRTGR</sequence>
<gene>
    <name evidence="4" type="primary">LOC108037978</name>
    <name evidence="2" type="synonym">108037978</name>
</gene>
<evidence type="ECO:0000313" key="2">
    <source>
        <dbReference type="EnsemblMetazoa" id="XP_016970148.1"/>
    </source>
</evidence>
<reference evidence="4" key="2">
    <citation type="submission" date="2025-04" db="UniProtKB">
        <authorList>
            <consortium name="RefSeq"/>
        </authorList>
    </citation>
    <scope>IDENTIFICATION</scope>
</reference>
<keyword evidence="3" id="KW-1185">Reference proteome</keyword>
<dbReference type="OrthoDB" id="7803496at2759"/>
<dbReference type="RefSeq" id="XP_016970148.1">
    <property type="nucleotide sequence ID" value="XM_017114659.1"/>
</dbReference>
<evidence type="ECO:0000256" key="1">
    <source>
        <dbReference type="SAM" id="MobiDB-lite"/>
    </source>
</evidence>
<dbReference type="Proteomes" id="UP001652680">
    <property type="component" value="Unassembled WGS sequence"/>
</dbReference>
<name>A0A6P4E4I1_DRORH</name>